<gene>
    <name evidence="2" type="ORF">CXY01_33670</name>
</gene>
<proteinExistence type="predicted"/>
<evidence type="ECO:0000256" key="1">
    <source>
        <dbReference type="SAM" id="SignalP"/>
    </source>
</evidence>
<dbReference type="Proteomes" id="UP000321118">
    <property type="component" value="Unassembled WGS sequence"/>
</dbReference>
<comment type="caution">
    <text evidence="2">The sequence shown here is derived from an EMBL/GenBank/DDBJ whole genome shotgun (WGS) entry which is preliminary data.</text>
</comment>
<keyword evidence="3" id="KW-1185">Reference proteome</keyword>
<feature type="signal peptide" evidence="1">
    <location>
        <begin position="1"/>
        <end position="15"/>
    </location>
</feature>
<name>A0A510V7J3_9CELL</name>
<evidence type="ECO:0000313" key="2">
    <source>
        <dbReference type="EMBL" id="GEK22847.1"/>
    </source>
</evidence>
<feature type="chain" id="PRO_5021867681" description="Gram-positive cocci surface proteins LPxTG domain-containing protein" evidence="1">
    <location>
        <begin position="16"/>
        <end position="71"/>
    </location>
</feature>
<organism evidence="2 3">
    <name type="scientific">Cellulomonas xylanilytica</name>
    <dbReference type="NCBI Taxonomy" id="233583"/>
    <lineage>
        <taxon>Bacteria</taxon>
        <taxon>Bacillati</taxon>
        <taxon>Actinomycetota</taxon>
        <taxon>Actinomycetes</taxon>
        <taxon>Micrococcales</taxon>
        <taxon>Cellulomonadaceae</taxon>
        <taxon>Cellulomonas</taxon>
    </lineage>
</organism>
<reference evidence="2 3" key="1">
    <citation type="submission" date="2019-07" db="EMBL/GenBank/DDBJ databases">
        <title>Whole genome shotgun sequence of Cellulomonas xylanilytica NBRC 101102.</title>
        <authorList>
            <person name="Hosoyama A."/>
            <person name="Uohara A."/>
            <person name="Ohji S."/>
            <person name="Ichikawa N."/>
        </authorList>
    </citation>
    <scope>NUCLEOTIDE SEQUENCE [LARGE SCALE GENOMIC DNA]</scope>
    <source>
        <strain evidence="2 3">NBRC 101102</strain>
    </source>
</reference>
<keyword evidence="1" id="KW-0732">Signal</keyword>
<accession>A0A510V7J3</accession>
<evidence type="ECO:0000313" key="3">
    <source>
        <dbReference type="Proteomes" id="UP000321118"/>
    </source>
</evidence>
<protein>
    <recommendedName>
        <fullName evidence="4">Gram-positive cocci surface proteins LPxTG domain-containing protein</fullName>
    </recommendedName>
</protein>
<evidence type="ECO:0008006" key="4">
    <source>
        <dbReference type="Google" id="ProtNLM"/>
    </source>
</evidence>
<dbReference type="AlphaFoldDB" id="A0A510V7J3"/>
<dbReference type="EMBL" id="BJUB01000011">
    <property type="protein sequence ID" value="GEK22847.1"/>
    <property type="molecule type" value="Genomic_DNA"/>
</dbReference>
<sequence>MIATALVLLPTAAHAAGPDATSTSIDHAGPLAATAVPDDDLVELGLVGLVTSSLVLVLVGRRRPDDDEPAD</sequence>